<dbReference type="Gene3D" id="1.20.5.170">
    <property type="match status" value="1"/>
</dbReference>
<feature type="region of interest" description="Disordered" evidence="1">
    <location>
        <begin position="1"/>
        <end position="21"/>
    </location>
</feature>
<dbReference type="Proteomes" id="UP000185904">
    <property type="component" value="Unassembled WGS sequence"/>
</dbReference>
<dbReference type="GeneID" id="34585482"/>
<dbReference type="AlphaFoldDB" id="A0A178DB63"/>
<name>A0A178DB63_9EURO</name>
<evidence type="ECO:0000313" key="3">
    <source>
        <dbReference type="Proteomes" id="UP000185904"/>
    </source>
</evidence>
<dbReference type="Pfam" id="PF11905">
    <property type="entry name" value="DUF3425"/>
    <property type="match status" value="1"/>
</dbReference>
<dbReference type="RefSeq" id="XP_022503864.1">
    <property type="nucleotide sequence ID" value="XM_022640364.1"/>
</dbReference>
<feature type="compositionally biased region" description="Polar residues" evidence="1">
    <location>
        <begin position="260"/>
        <end position="276"/>
    </location>
</feature>
<evidence type="ECO:0000256" key="1">
    <source>
        <dbReference type="SAM" id="MobiDB-lite"/>
    </source>
</evidence>
<comment type="caution">
    <text evidence="2">The sequence shown here is derived from an EMBL/GenBank/DDBJ whole genome shotgun (WGS) entry which is preliminary data.</text>
</comment>
<protein>
    <recommendedName>
        <fullName evidence="4">BZIP domain-containing protein</fullName>
    </recommendedName>
</protein>
<proteinExistence type="predicted"/>
<keyword evidence="3" id="KW-1185">Reference proteome</keyword>
<feature type="region of interest" description="Disordered" evidence="1">
    <location>
        <begin position="151"/>
        <end position="182"/>
    </location>
</feature>
<dbReference type="CDD" id="cd14688">
    <property type="entry name" value="bZIP_YAP"/>
    <property type="match status" value="1"/>
</dbReference>
<dbReference type="OrthoDB" id="4161589at2759"/>
<gene>
    <name evidence="2" type="ORF">AYO20_02058</name>
</gene>
<sequence>MSYPYHTTTMHDNTMTSAERKRLRDRRAQQKLREKRDSQMKLLEDQVSYCKQNHGSIAVSVLVEKIHTLELENRFLQRQQETMMGLAGSLQRTANHMVASMHQSPPASVVDTTLSYEDQMAPSSHAGTKSTEPGCPQMSGILCTSDMAATGTMRSADEPQQGPDRQPLPGEVPFPRSPDSTRILQSSSDALCTLTGNLDSGRYWVSTSDHPPDPFLTEFDNSPQDGDESAAGTLLSHLKPSQQMPRSSMRLPHPNHSRSRACNQSDSSPSFANPRTPSLPRWSLTPNNTLEDPLSKVSSPWFSSPSAVATSPDEPEPLDLLFGSRQNFLANSIHTALRKSRVAEPERLAIGWLLYVLSKWRVHPTPESFARISPFLWPIPEQIQQAHSVNLDMILWPALRLNLIRMADMAQLPNIFDMMSCCLKVRWPWGQEILESSENDGLKMRDEFYKVFSRVEGWGLTPEFINAYPNLLDGLSVDSVTYTV</sequence>
<evidence type="ECO:0000313" key="2">
    <source>
        <dbReference type="EMBL" id="OAL38852.1"/>
    </source>
</evidence>
<dbReference type="EMBL" id="LVCJ01000008">
    <property type="protein sequence ID" value="OAL38852.1"/>
    <property type="molecule type" value="Genomic_DNA"/>
</dbReference>
<accession>A0A178DB63</accession>
<feature type="region of interest" description="Disordered" evidence="1">
    <location>
        <begin position="239"/>
        <end position="287"/>
    </location>
</feature>
<dbReference type="PANTHER" id="PTHR37012:SF6">
    <property type="entry name" value="BZIP TRANSCRIPTION FACTOR"/>
    <property type="match status" value="1"/>
</dbReference>
<dbReference type="PANTHER" id="PTHR37012">
    <property type="entry name" value="B-ZIP TRANSCRIPTION FACTOR (EUROFUNG)-RELATED"/>
    <property type="match status" value="1"/>
</dbReference>
<feature type="compositionally biased region" description="Polar residues" evidence="1">
    <location>
        <begin position="1"/>
        <end position="17"/>
    </location>
</feature>
<organism evidence="2 3">
    <name type="scientific">Fonsecaea nubica</name>
    <dbReference type="NCBI Taxonomy" id="856822"/>
    <lineage>
        <taxon>Eukaryota</taxon>
        <taxon>Fungi</taxon>
        <taxon>Dikarya</taxon>
        <taxon>Ascomycota</taxon>
        <taxon>Pezizomycotina</taxon>
        <taxon>Eurotiomycetes</taxon>
        <taxon>Chaetothyriomycetidae</taxon>
        <taxon>Chaetothyriales</taxon>
        <taxon>Herpotrichiellaceae</taxon>
        <taxon>Fonsecaea</taxon>
    </lineage>
</organism>
<dbReference type="InterPro" id="IPR021833">
    <property type="entry name" value="DUF3425"/>
</dbReference>
<reference evidence="2 3" key="1">
    <citation type="submission" date="2016-03" db="EMBL/GenBank/DDBJ databases">
        <title>The draft genome sequence of Fonsecaea nubica causative agent of cutaneous subcutaneous infection in human host.</title>
        <authorList>
            <person name="Costa F."/>
            <person name="Sybren D.H."/>
            <person name="Raittz R.T."/>
            <person name="Weiss V.A."/>
            <person name="Leao A.C."/>
            <person name="Gomes R."/>
            <person name="De Souza E.M."/>
            <person name="Pedrosa F.O."/>
            <person name="Steffens M.B."/>
            <person name="Bombassaro A."/>
            <person name="Tadra-Sfeir M.Z."/>
            <person name="Moreno L.F."/>
            <person name="Najafzadeh M.J."/>
            <person name="Felipe M.S."/>
            <person name="Teixeira M."/>
            <person name="Sun J."/>
            <person name="Xi L."/>
            <person name="Castro M.A."/>
            <person name="Vicente V.A."/>
        </authorList>
    </citation>
    <scope>NUCLEOTIDE SEQUENCE [LARGE SCALE GENOMIC DNA]</scope>
    <source>
        <strain evidence="2 3">CBS 269.64</strain>
    </source>
</reference>
<evidence type="ECO:0008006" key="4">
    <source>
        <dbReference type="Google" id="ProtNLM"/>
    </source>
</evidence>